<evidence type="ECO:0000313" key="2">
    <source>
        <dbReference type="Proteomes" id="UP000004217"/>
    </source>
</evidence>
<dbReference type="AlphaFoldDB" id="G2GEH6"/>
<comment type="caution">
    <text evidence="1">The sequence shown here is derived from an EMBL/GenBank/DDBJ whole genome shotgun (WGS) entry which is preliminary data.</text>
</comment>
<dbReference type="EMBL" id="AGBF01000067">
    <property type="protein sequence ID" value="EGX58097.1"/>
    <property type="molecule type" value="Genomic_DNA"/>
</dbReference>
<reference evidence="1 2" key="1">
    <citation type="submission" date="2011-08" db="EMBL/GenBank/DDBJ databases">
        <authorList>
            <person name="Lin Y."/>
            <person name="Hao X."/>
            <person name="Johnstone L."/>
            <person name="Miller S.J."/>
            <person name="Wei G."/>
            <person name="Rensing C."/>
        </authorList>
    </citation>
    <scope>NUCLEOTIDE SEQUENCE [LARGE SCALE GENOMIC DNA]</scope>
    <source>
        <strain evidence="1 2">K42</strain>
    </source>
</reference>
<protein>
    <submittedName>
        <fullName evidence="1">Uncharacterized protein</fullName>
    </submittedName>
</protein>
<dbReference type="Proteomes" id="UP000004217">
    <property type="component" value="Unassembled WGS sequence"/>
</dbReference>
<keyword evidence="2" id="KW-1185">Reference proteome</keyword>
<accession>G2GEH6</accession>
<proteinExistence type="predicted"/>
<evidence type="ECO:0000313" key="1">
    <source>
        <dbReference type="EMBL" id="EGX58097.1"/>
    </source>
</evidence>
<organism evidence="1 2">
    <name type="scientific">Streptomyces zinciresistens K42</name>
    <dbReference type="NCBI Taxonomy" id="700597"/>
    <lineage>
        <taxon>Bacteria</taxon>
        <taxon>Bacillati</taxon>
        <taxon>Actinomycetota</taxon>
        <taxon>Actinomycetes</taxon>
        <taxon>Kitasatosporales</taxon>
        <taxon>Streptomycetaceae</taxon>
        <taxon>Streptomyces</taxon>
    </lineage>
</organism>
<name>G2GEH6_9ACTN</name>
<gene>
    <name evidence="1" type="ORF">SZN_19545</name>
</gene>
<sequence length="62" mass="6616">MSGFTTTVYVRPSRTAALFSTTTDPRGRDPADSGVYGPLHVSAPHRLTSIVPLSRPLVSITC</sequence>